<evidence type="ECO:0000313" key="3">
    <source>
        <dbReference type="Proteomes" id="UP001310890"/>
    </source>
</evidence>
<keyword evidence="1" id="KW-0812">Transmembrane</keyword>
<evidence type="ECO:0000256" key="1">
    <source>
        <dbReference type="SAM" id="Phobius"/>
    </source>
</evidence>
<dbReference type="Proteomes" id="UP001310890">
    <property type="component" value="Unassembled WGS sequence"/>
</dbReference>
<proteinExistence type="predicted"/>
<dbReference type="PANTHER" id="PTHR37849:SF1">
    <property type="entry name" value="YALI0E11605P"/>
    <property type="match status" value="1"/>
</dbReference>
<name>A0AAN7TFV0_9PEZI</name>
<dbReference type="EMBL" id="JAVRRL010000016">
    <property type="protein sequence ID" value="KAK5114706.1"/>
    <property type="molecule type" value="Genomic_DNA"/>
</dbReference>
<sequence>MAARFSAAIRTATLAKPTTTLLRSSIAQQTQRSFQTSRQLRQDGVIARRPVGAFRGTLFGFLLGSVLAGGGLYYYVVDEYKVGNELLTEDIYALQAAVQRLEGYVKSLEGEVKANKK</sequence>
<gene>
    <name evidence="2" type="ORF">LTR62_002280</name>
</gene>
<evidence type="ECO:0000313" key="2">
    <source>
        <dbReference type="EMBL" id="KAK5114706.1"/>
    </source>
</evidence>
<dbReference type="AlphaFoldDB" id="A0AAN7TFV0"/>
<dbReference type="PANTHER" id="PTHR37849">
    <property type="entry name" value="YALI0E11605P"/>
    <property type="match status" value="1"/>
</dbReference>
<reference evidence="2" key="1">
    <citation type="submission" date="2023-08" db="EMBL/GenBank/DDBJ databases">
        <title>Black Yeasts Isolated from many extreme environments.</title>
        <authorList>
            <person name="Coleine C."/>
            <person name="Stajich J.E."/>
            <person name="Selbmann L."/>
        </authorList>
    </citation>
    <scope>NUCLEOTIDE SEQUENCE</scope>
    <source>
        <strain evidence="2">CCFEE 5401</strain>
    </source>
</reference>
<keyword evidence="1" id="KW-0472">Membrane</keyword>
<comment type="caution">
    <text evidence="2">The sequence shown here is derived from an EMBL/GenBank/DDBJ whole genome shotgun (WGS) entry which is preliminary data.</text>
</comment>
<accession>A0AAN7TFV0</accession>
<keyword evidence="1" id="KW-1133">Transmembrane helix</keyword>
<feature type="transmembrane region" description="Helical" evidence="1">
    <location>
        <begin position="58"/>
        <end position="76"/>
    </location>
</feature>
<organism evidence="2 3">
    <name type="scientific">Meristemomyces frigidus</name>
    <dbReference type="NCBI Taxonomy" id="1508187"/>
    <lineage>
        <taxon>Eukaryota</taxon>
        <taxon>Fungi</taxon>
        <taxon>Dikarya</taxon>
        <taxon>Ascomycota</taxon>
        <taxon>Pezizomycotina</taxon>
        <taxon>Dothideomycetes</taxon>
        <taxon>Dothideomycetidae</taxon>
        <taxon>Mycosphaerellales</taxon>
        <taxon>Teratosphaeriaceae</taxon>
        <taxon>Meristemomyces</taxon>
    </lineage>
</organism>
<protein>
    <submittedName>
        <fullName evidence="2">Uncharacterized protein</fullName>
    </submittedName>
</protein>